<keyword evidence="2" id="KW-1185">Reference proteome</keyword>
<reference evidence="1 2" key="1">
    <citation type="journal article" date="2020" name="mSystems">
        <title>Defining Genomic and Predicted Metabolic Features of the Acetobacterium Genus.</title>
        <authorList>
            <person name="Ross D.E."/>
            <person name="Marshall C.W."/>
            <person name="Gulliver D."/>
            <person name="May H.D."/>
            <person name="Norman R.S."/>
        </authorList>
    </citation>
    <scope>NUCLEOTIDE SEQUENCE [LARGE SCALE GENOMIC DNA]</scope>
    <source>
        <strain evidence="1 2">DSM 4132</strain>
    </source>
</reference>
<accession>A0ABR6YS36</accession>
<protein>
    <submittedName>
        <fullName evidence="1">Uncharacterized protein</fullName>
    </submittedName>
</protein>
<evidence type="ECO:0000313" key="2">
    <source>
        <dbReference type="Proteomes" id="UP000622405"/>
    </source>
</evidence>
<dbReference type="EMBL" id="WJBE01000001">
    <property type="protein sequence ID" value="MBC3897999.1"/>
    <property type="molecule type" value="Genomic_DNA"/>
</dbReference>
<dbReference type="RefSeq" id="WP_186892781.1">
    <property type="nucleotide sequence ID" value="NZ_WJBE01000001.1"/>
</dbReference>
<name>A0ABR6YS36_9FIRM</name>
<dbReference type="Proteomes" id="UP000622405">
    <property type="component" value="Unassembled WGS sequence"/>
</dbReference>
<sequence>MKVVKKFVSVTAKFDQNGITPLKIFWSDGRVFDIDRVTDVRPAASIVVGGLGIRYKCKIGGKERLLFYEQPRWFVEAKSPGV</sequence>
<organism evidence="1 2">
    <name type="scientific">Acetobacterium malicum</name>
    <dbReference type="NCBI Taxonomy" id="52692"/>
    <lineage>
        <taxon>Bacteria</taxon>
        <taxon>Bacillati</taxon>
        <taxon>Bacillota</taxon>
        <taxon>Clostridia</taxon>
        <taxon>Eubacteriales</taxon>
        <taxon>Eubacteriaceae</taxon>
        <taxon>Acetobacterium</taxon>
    </lineage>
</organism>
<proteinExistence type="predicted"/>
<evidence type="ECO:0000313" key="1">
    <source>
        <dbReference type="EMBL" id="MBC3897999.1"/>
    </source>
</evidence>
<comment type="caution">
    <text evidence="1">The sequence shown here is derived from an EMBL/GenBank/DDBJ whole genome shotgun (WGS) entry which is preliminary data.</text>
</comment>
<gene>
    <name evidence="1" type="ORF">GH811_00030</name>
</gene>